<dbReference type="PANTHER" id="PTHR42918:SF9">
    <property type="entry name" value="LYSINE--TRNA LIGASE"/>
    <property type="match status" value="1"/>
</dbReference>
<organism evidence="3 4">
    <name type="scientific">Saguinus oedipus</name>
    <name type="common">Cotton-top tamarin</name>
    <name type="synonym">Oedipomidas oedipus</name>
    <dbReference type="NCBI Taxonomy" id="9490"/>
    <lineage>
        <taxon>Eukaryota</taxon>
        <taxon>Metazoa</taxon>
        <taxon>Chordata</taxon>
        <taxon>Craniata</taxon>
        <taxon>Vertebrata</taxon>
        <taxon>Euteleostomi</taxon>
        <taxon>Mammalia</taxon>
        <taxon>Eutheria</taxon>
        <taxon>Euarchontoglires</taxon>
        <taxon>Primates</taxon>
        <taxon>Haplorrhini</taxon>
        <taxon>Platyrrhini</taxon>
        <taxon>Cebidae</taxon>
        <taxon>Callitrichinae</taxon>
        <taxon>Saguinus</taxon>
    </lineage>
</organism>
<dbReference type="Gene3D" id="2.40.50.140">
    <property type="entry name" value="Nucleic acid-binding proteins"/>
    <property type="match status" value="1"/>
</dbReference>
<evidence type="ECO:0000313" key="4">
    <source>
        <dbReference type="Proteomes" id="UP001266305"/>
    </source>
</evidence>
<feature type="compositionally biased region" description="Polar residues" evidence="2">
    <location>
        <begin position="27"/>
        <end position="43"/>
    </location>
</feature>
<feature type="non-terminal residue" evidence="3">
    <location>
        <position position="110"/>
    </location>
</feature>
<evidence type="ECO:0000256" key="1">
    <source>
        <dbReference type="ARBA" id="ARBA00022741"/>
    </source>
</evidence>
<keyword evidence="1" id="KW-0547">Nucleotide-binding</keyword>
<reference evidence="3 4" key="1">
    <citation type="submission" date="2023-05" db="EMBL/GenBank/DDBJ databases">
        <title>B98-5 Cell Line De Novo Hybrid Assembly: An Optical Mapping Approach.</title>
        <authorList>
            <person name="Kananen K."/>
            <person name="Auerbach J.A."/>
            <person name="Kautto E."/>
            <person name="Blachly J.S."/>
        </authorList>
    </citation>
    <scope>NUCLEOTIDE SEQUENCE [LARGE SCALE GENOMIC DNA]</scope>
    <source>
        <strain evidence="3">B95-8</strain>
        <tissue evidence="3">Cell line</tissue>
    </source>
</reference>
<dbReference type="PANTHER" id="PTHR42918">
    <property type="entry name" value="LYSYL-TRNA SYNTHETASE"/>
    <property type="match status" value="1"/>
</dbReference>
<evidence type="ECO:0000256" key="2">
    <source>
        <dbReference type="SAM" id="MobiDB-lite"/>
    </source>
</evidence>
<name>A0ABQ9THK8_SAGOE</name>
<feature type="non-terminal residue" evidence="3">
    <location>
        <position position="1"/>
    </location>
</feature>
<evidence type="ECO:0000313" key="3">
    <source>
        <dbReference type="EMBL" id="KAK2083677.1"/>
    </source>
</evidence>
<sequence>KNELKRCLKAEKKVAEKEAKQKELSEKQLSQATSAATNHTTDNGVGPEEESLDPNQYCKIHSQAIHQLKVNGEDQYPHKFHIDISLTDFIQEYSHLQSGDHLTDITLRVA</sequence>
<keyword evidence="3" id="KW-0436">Ligase</keyword>
<keyword evidence="4" id="KW-1185">Reference proteome</keyword>
<dbReference type="InterPro" id="IPR012340">
    <property type="entry name" value="NA-bd_OB-fold"/>
</dbReference>
<dbReference type="GO" id="GO:0016874">
    <property type="term" value="F:ligase activity"/>
    <property type="evidence" value="ECO:0007669"/>
    <property type="project" value="UniProtKB-KW"/>
</dbReference>
<protein>
    <submittedName>
        <fullName evidence="3">Lysine--tRNA ligase</fullName>
    </submittedName>
</protein>
<feature type="compositionally biased region" description="Basic and acidic residues" evidence="2">
    <location>
        <begin position="12"/>
        <end position="26"/>
    </location>
</feature>
<accession>A0ABQ9THK8</accession>
<gene>
    <name evidence="3" type="primary">KARS1_8</name>
    <name evidence="3" type="ORF">P7K49_038913</name>
</gene>
<dbReference type="EMBL" id="JASSZA010000023">
    <property type="protein sequence ID" value="KAK2083677.1"/>
    <property type="molecule type" value="Genomic_DNA"/>
</dbReference>
<dbReference type="Proteomes" id="UP001266305">
    <property type="component" value="Unassembled WGS sequence"/>
</dbReference>
<feature type="region of interest" description="Disordered" evidence="2">
    <location>
        <begin position="12"/>
        <end position="54"/>
    </location>
</feature>
<comment type="caution">
    <text evidence="3">The sequence shown here is derived from an EMBL/GenBank/DDBJ whole genome shotgun (WGS) entry which is preliminary data.</text>
</comment>
<proteinExistence type="predicted"/>